<proteinExistence type="predicted"/>
<dbReference type="SMART" id="SM00696">
    <property type="entry name" value="DM9"/>
    <property type="match status" value="1"/>
</dbReference>
<organism evidence="3">
    <name type="scientific">Echinostoma caproni</name>
    <dbReference type="NCBI Taxonomy" id="27848"/>
    <lineage>
        <taxon>Eukaryota</taxon>
        <taxon>Metazoa</taxon>
        <taxon>Spiralia</taxon>
        <taxon>Lophotrochozoa</taxon>
        <taxon>Platyhelminthes</taxon>
        <taxon>Trematoda</taxon>
        <taxon>Digenea</taxon>
        <taxon>Plagiorchiida</taxon>
        <taxon>Echinostomata</taxon>
        <taxon>Echinostomatoidea</taxon>
        <taxon>Echinostomatidae</taxon>
        <taxon>Echinostoma</taxon>
    </lineage>
</organism>
<accession>A0A183AE71</accession>
<dbReference type="PANTHER" id="PTHR31649">
    <property type="entry name" value="AGAP009604-PA"/>
    <property type="match status" value="1"/>
</dbReference>
<dbReference type="WBParaSite" id="ECPE_0000526801-mRNA-1">
    <property type="protein sequence ID" value="ECPE_0000526801-mRNA-1"/>
    <property type="gene ID" value="ECPE_0000526801"/>
</dbReference>
<dbReference type="Gene3D" id="1.10.10.60">
    <property type="entry name" value="Homeodomain-like"/>
    <property type="match status" value="1"/>
</dbReference>
<keyword evidence="2" id="KW-1185">Reference proteome</keyword>
<evidence type="ECO:0000313" key="3">
    <source>
        <dbReference type="WBParaSite" id="ECPE_0000526801-mRNA-1"/>
    </source>
</evidence>
<reference evidence="1 2" key="2">
    <citation type="submission" date="2018-11" db="EMBL/GenBank/DDBJ databases">
        <authorList>
            <consortium name="Pathogen Informatics"/>
        </authorList>
    </citation>
    <scope>NUCLEOTIDE SEQUENCE [LARGE SCALE GENOMIC DNA]</scope>
    <source>
        <strain evidence="1 2">Egypt</strain>
    </source>
</reference>
<evidence type="ECO:0000313" key="1">
    <source>
        <dbReference type="EMBL" id="VDP74983.1"/>
    </source>
</evidence>
<sequence length="324" mass="36139">MKHAKLARGMKRDAALVALSANRSISEIAKFLKVSRSFVYRLKKDPSGFHNKKSSVPTKGKLSRKLKIPITQQCTKTAWELATHEVSLSWLPVDADRNVPANAIEAGSGLYVIRARQGRNTFPGKWSGKMPYASISYDGEEFKVTDFEVLCDTSIIGSMPRKTMKNASLTRGMKRHAVLVALRANRDAGEIEKFLRVSRSFVYRLKSVHKDSGKNKSSGPVTNRRSRYSEIQNDVPCKKMASEVATHEATLSWIPVDANWTVRLNAIEANPGFYVIRARQGLDTVPGKWSGNIPYASIPYGNKELKVTEFEVLCDSFFGKILPA</sequence>
<reference evidence="3" key="1">
    <citation type="submission" date="2016-06" db="UniProtKB">
        <authorList>
            <consortium name="WormBaseParasite"/>
        </authorList>
    </citation>
    <scope>IDENTIFICATION</scope>
</reference>
<dbReference type="PANTHER" id="PTHR31649:SF1">
    <property type="entry name" value="FARNESOIC ACID O-METHYL TRANSFERASE DOMAIN-CONTAINING PROTEIN"/>
    <property type="match status" value="1"/>
</dbReference>
<name>A0A183AE71_9TREM</name>
<dbReference type="Proteomes" id="UP000272942">
    <property type="component" value="Unassembled WGS sequence"/>
</dbReference>
<dbReference type="EMBL" id="UZAN01042096">
    <property type="protein sequence ID" value="VDP74983.1"/>
    <property type="molecule type" value="Genomic_DNA"/>
</dbReference>
<gene>
    <name evidence="1" type="ORF">ECPE_LOCUS5256</name>
</gene>
<dbReference type="Pfam" id="PF11901">
    <property type="entry name" value="DM9"/>
    <property type="match status" value="1"/>
</dbReference>
<dbReference type="InterPro" id="IPR006616">
    <property type="entry name" value="DM9_repeat"/>
</dbReference>
<dbReference type="OrthoDB" id="2142040at2759"/>
<protein>
    <submittedName>
        <fullName evidence="3">DUF3421 domain-containing protein</fullName>
    </submittedName>
</protein>
<dbReference type="AlphaFoldDB" id="A0A183AE71"/>
<evidence type="ECO:0000313" key="2">
    <source>
        <dbReference type="Proteomes" id="UP000272942"/>
    </source>
</evidence>